<keyword evidence="4" id="KW-0411">Iron-sulfur</keyword>
<reference evidence="6" key="2">
    <citation type="submission" date="2020-09" db="EMBL/GenBank/DDBJ databases">
        <authorList>
            <person name="Sun Q."/>
            <person name="Zhou Y."/>
        </authorList>
    </citation>
    <scope>NUCLEOTIDE SEQUENCE</scope>
    <source>
        <strain evidence="6">CGMCC 4.7679</strain>
    </source>
</reference>
<dbReference type="PANTHER" id="PTHR43273">
    <property type="entry name" value="ANAEROBIC SULFATASE-MATURATING ENZYME HOMOLOG ASLB-RELATED"/>
    <property type="match status" value="1"/>
</dbReference>
<evidence type="ECO:0000313" key="7">
    <source>
        <dbReference type="Proteomes" id="UP000658656"/>
    </source>
</evidence>
<dbReference type="RefSeq" id="WP_145939141.1">
    <property type="nucleotide sequence ID" value="NZ_BNAV01000001.1"/>
</dbReference>
<dbReference type="CDD" id="cd01335">
    <property type="entry name" value="Radical_SAM"/>
    <property type="match status" value="1"/>
</dbReference>
<keyword evidence="2" id="KW-0479">Metal-binding</keyword>
<dbReference type="GO" id="GO:0046872">
    <property type="term" value="F:metal ion binding"/>
    <property type="evidence" value="ECO:0007669"/>
    <property type="project" value="UniProtKB-KW"/>
</dbReference>
<dbReference type="SFLD" id="SFLDS00029">
    <property type="entry name" value="Radical_SAM"/>
    <property type="match status" value="1"/>
</dbReference>
<evidence type="ECO:0000259" key="5">
    <source>
        <dbReference type="PROSITE" id="PS51918"/>
    </source>
</evidence>
<dbReference type="Pfam" id="PF04055">
    <property type="entry name" value="Radical_SAM"/>
    <property type="match status" value="1"/>
</dbReference>
<keyword evidence="3" id="KW-0408">Iron</keyword>
<dbReference type="PANTHER" id="PTHR43273:SF8">
    <property type="entry name" value="RADICAL SAM DOMAIN PROTEIN"/>
    <property type="match status" value="1"/>
</dbReference>
<evidence type="ECO:0000256" key="4">
    <source>
        <dbReference type="ARBA" id="ARBA00023014"/>
    </source>
</evidence>
<reference evidence="6" key="1">
    <citation type="journal article" date="2014" name="Int. J. Syst. Evol. Microbiol.">
        <title>Complete genome sequence of Corynebacterium casei LMG S-19264T (=DSM 44701T), isolated from a smear-ripened cheese.</title>
        <authorList>
            <consortium name="US DOE Joint Genome Institute (JGI-PGF)"/>
            <person name="Walter F."/>
            <person name="Albersmeier A."/>
            <person name="Kalinowski J."/>
            <person name="Ruckert C."/>
        </authorList>
    </citation>
    <scope>NUCLEOTIDE SEQUENCE</scope>
    <source>
        <strain evidence="6">CGMCC 4.7679</strain>
    </source>
</reference>
<dbReference type="SFLD" id="SFLDG01067">
    <property type="entry name" value="SPASM/twitch_domain_containing"/>
    <property type="match status" value="1"/>
</dbReference>
<name>A0A8H9IQT4_9PSEU</name>
<dbReference type="AlphaFoldDB" id="A0A8H9IQT4"/>
<dbReference type="InterPro" id="IPR058240">
    <property type="entry name" value="rSAM_sf"/>
</dbReference>
<dbReference type="SUPFAM" id="SSF55781">
    <property type="entry name" value="GAF domain-like"/>
    <property type="match status" value="1"/>
</dbReference>
<dbReference type="Gene3D" id="3.20.20.70">
    <property type="entry name" value="Aldolase class I"/>
    <property type="match status" value="1"/>
</dbReference>
<protein>
    <recommendedName>
        <fullName evidence="5">Radical SAM core domain-containing protein</fullName>
    </recommendedName>
</protein>
<gene>
    <name evidence="6" type="ORF">GCM10017566_04090</name>
</gene>
<dbReference type="Proteomes" id="UP000658656">
    <property type="component" value="Unassembled WGS sequence"/>
</dbReference>
<comment type="caution">
    <text evidence="6">The sequence shown here is derived from an EMBL/GenBank/DDBJ whole genome shotgun (WGS) entry which is preliminary data.</text>
</comment>
<dbReference type="InterPro" id="IPR014757">
    <property type="entry name" value="Tscrpt_reg_IclR_C"/>
</dbReference>
<keyword evidence="1" id="KW-0949">S-adenosyl-L-methionine</keyword>
<feature type="domain" description="Radical SAM core" evidence="5">
    <location>
        <begin position="2"/>
        <end position="221"/>
    </location>
</feature>
<dbReference type="InterPro" id="IPR013785">
    <property type="entry name" value="Aldolase_TIM"/>
</dbReference>
<evidence type="ECO:0000256" key="2">
    <source>
        <dbReference type="ARBA" id="ARBA00022723"/>
    </source>
</evidence>
<accession>A0A8H9IQT4</accession>
<evidence type="ECO:0000256" key="3">
    <source>
        <dbReference type="ARBA" id="ARBA00023004"/>
    </source>
</evidence>
<keyword evidence="7" id="KW-1185">Reference proteome</keyword>
<dbReference type="OrthoDB" id="9782387at2"/>
<dbReference type="GO" id="GO:0016491">
    <property type="term" value="F:oxidoreductase activity"/>
    <property type="evidence" value="ECO:0007669"/>
    <property type="project" value="InterPro"/>
</dbReference>
<evidence type="ECO:0000313" key="6">
    <source>
        <dbReference type="EMBL" id="GHF34565.1"/>
    </source>
</evidence>
<dbReference type="InterPro" id="IPR023867">
    <property type="entry name" value="Sulphatase_maturase_rSAM"/>
</dbReference>
<dbReference type="Pfam" id="PF01614">
    <property type="entry name" value="IclR_C"/>
    <property type="match status" value="1"/>
</dbReference>
<dbReference type="GO" id="GO:0051536">
    <property type="term" value="F:iron-sulfur cluster binding"/>
    <property type="evidence" value="ECO:0007669"/>
    <property type="project" value="UniProtKB-KW"/>
</dbReference>
<evidence type="ECO:0000256" key="1">
    <source>
        <dbReference type="ARBA" id="ARBA00022691"/>
    </source>
</evidence>
<organism evidence="6 7">
    <name type="scientific">Amycolatopsis bartoniae</name>
    <dbReference type="NCBI Taxonomy" id="941986"/>
    <lineage>
        <taxon>Bacteria</taxon>
        <taxon>Bacillati</taxon>
        <taxon>Actinomycetota</taxon>
        <taxon>Actinomycetes</taxon>
        <taxon>Pseudonocardiales</taxon>
        <taxon>Pseudonocardiaceae</taxon>
        <taxon>Amycolatopsis</taxon>
    </lineage>
</organism>
<sequence>MFAAPRSVVLQPTTSCNLDCRYCYLPLRREHLTMSSTVARAVAESIRPWTEAGTVEVCWHGGEPLTLGPKRLALLMDCFTGLDVAHGVQTNATLITDEWCDLFEAYDVHVGVSVDGYAGDTPSRVDRQGHAPYERILRGIDRLRERGHPLSIIAVVSDPTVERARRLYDFAVEIGAASLGVNIEETEGVNLTSNAHDLQTVMAFWASLTRAWQANPVVRVRELESALGFVGSVLRWPGNPPMTRLDPLPTVAYDGAVTLISPELAGFDSPRHGPLSCGNVLDAQLDELIHAAWDTCWVLEFLAGVKACQTTCPYFAFCGGAHPANRYFEHGRFDIAEVQERIIEARAKGWAQVHDSVEAGISAMAAPLITEGGAPPAGVVSIAGPSVHLTAARMDELAPSLLATAAELSQLADGLSQELRTQKEVDVIHQSRREKASEPA</sequence>
<dbReference type="InterPro" id="IPR007197">
    <property type="entry name" value="rSAM"/>
</dbReference>
<dbReference type="SUPFAM" id="SSF102114">
    <property type="entry name" value="Radical SAM enzymes"/>
    <property type="match status" value="1"/>
</dbReference>
<dbReference type="PROSITE" id="PS51918">
    <property type="entry name" value="RADICAL_SAM"/>
    <property type="match status" value="1"/>
</dbReference>
<proteinExistence type="predicted"/>
<dbReference type="EMBL" id="BNAV01000001">
    <property type="protein sequence ID" value="GHF34565.1"/>
    <property type="molecule type" value="Genomic_DNA"/>
</dbReference>